<dbReference type="AlphaFoldDB" id="A0A411E746"/>
<reference evidence="2 3" key="1">
    <citation type="submission" date="2019-01" db="EMBL/GenBank/DDBJ databases">
        <title>Muriicola soli sp. nov., isolated from soil.</title>
        <authorList>
            <person name="Kang H.J."/>
            <person name="Kim S.B."/>
        </authorList>
    </citation>
    <scope>NUCLEOTIDE SEQUENCE [LARGE SCALE GENOMIC DNA]</scope>
    <source>
        <strain evidence="2 3">MMS17-SY002</strain>
    </source>
</reference>
<proteinExistence type="predicted"/>
<gene>
    <name evidence="2" type="ORF">EQY75_02545</name>
</gene>
<dbReference type="KEGG" id="mur:EQY75_02545"/>
<dbReference type="RefSeq" id="WP_129602601.1">
    <property type="nucleotide sequence ID" value="NZ_CP035544.1"/>
</dbReference>
<dbReference type="OrthoDB" id="980950at2"/>
<evidence type="ECO:0000313" key="2">
    <source>
        <dbReference type="EMBL" id="QBA63526.1"/>
    </source>
</evidence>
<organism evidence="2 3">
    <name type="scientific">Muriicola soli</name>
    <dbReference type="NCBI Taxonomy" id="2507538"/>
    <lineage>
        <taxon>Bacteria</taxon>
        <taxon>Pseudomonadati</taxon>
        <taxon>Bacteroidota</taxon>
        <taxon>Flavobacteriia</taxon>
        <taxon>Flavobacteriales</taxon>
        <taxon>Flavobacteriaceae</taxon>
        <taxon>Muriicola</taxon>
    </lineage>
</organism>
<evidence type="ECO:0008006" key="4">
    <source>
        <dbReference type="Google" id="ProtNLM"/>
    </source>
</evidence>
<sequence>MKKLLLFIFVLGAVNMACTDRDDDPTAVNIRIKNSSTIQFDEVVVGDEEHLYEDLAQDSFSEYKEYEMAYRYAYIRITSGEESFVLQPIDFVGEEELPFGLYTYDLNLTEEGEVTLEFVID</sequence>
<protein>
    <recommendedName>
        <fullName evidence="4">DUF4625 domain-containing protein</fullName>
    </recommendedName>
</protein>
<dbReference type="EMBL" id="CP035544">
    <property type="protein sequence ID" value="QBA63526.1"/>
    <property type="molecule type" value="Genomic_DNA"/>
</dbReference>
<evidence type="ECO:0000256" key="1">
    <source>
        <dbReference type="SAM" id="SignalP"/>
    </source>
</evidence>
<keyword evidence="1" id="KW-0732">Signal</keyword>
<keyword evidence="3" id="KW-1185">Reference proteome</keyword>
<evidence type="ECO:0000313" key="3">
    <source>
        <dbReference type="Proteomes" id="UP000290889"/>
    </source>
</evidence>
<feature type="chain" id="PRO_5019044567" description="DUF4625 domain-containing protein" evidence="1">
    <location>
        <begin position="20"/>
        <end position="121"/>
    </location>
</feature>
<feature type="signal peptide" evidence="1">
    <location>
        <begin position="1"/>
        <end position="19"/>
    </location>
</feature>
<dbReference type="Proteomes" id="UP000290889">
    <property type="component" value="Chromosome"/>
</dbReference>
<name>A0A411E746_9FLAO</name>
<accession>A0A411E746</accession>